<keyword evidence="2" id="KW-1185">Reference proteome</keyword>
<dbReference type="EMBL" id="PIQI01000009">
    <property type="protein sequence ID" value="PJZ06988.1"/>
    <property type="molecule type" value="Genomic_DNA"/>
</dbReference>
<evidence type="ECO:0000313" key="1">
    <source>
        <dbReference type="EMBL" id="PJZ06988.1"/>
    </source>
</evidence>
<accession>A0A2M9WHQ9</accession>
<name>A0A2M9WHQ9_9GAMM</name>
<organism evidence="1 2">
    <name type="scientific">Pantoea rodasii</name>
    <dbReference type="NCBI Taxonomy" id="1076549"/>
    <lineage>
        <taxon>Bacteria</taxon>
        <taxon>Pseudomonadati</taxon>
        <taxon>Pseudomonadota</taxon>
        <taxon>Gammaproteobacteria</taxon>
        <taxon>Enterobacterales</taxon>
        <taxon>Erwiniaceae</taxon>
        <taxon>Pantoea</taxon>
    </lineage>
</organism>
<evidence type="ECO:0000313" key="2">
    <source>
        <dbReference type="Proteomes" id="UP000232062"/>
    </source>
</evidence>
<sequence length="67" mass="7347">MNAKQFNQRYPVGSHFIYQSCSALRGGVPVRTLDVARDLMSSTVVEINVQPYYANVTSLTPAGIKAD</sequence>
<gene>
    <name evidence="1" type="ORF">PRCB_02955</name>
</gene>
<dbReference type="AlphaFoldDB" id="A0A2M9WHQ9"/>
<proteinExistence type="predicted"/>
<dbReference type="Proteomes" id="UP000232062">
    <property type="component" value="Unassembled WGS sequence"/>
</dbReference>
<comment type="caution">
    <text evidence="1">The sequence shown here is derived from an EMBL/GenBank/DDBJ whole genome shotgun (WGS) entry which is preliminary data.</text>
</comment>
<reference evidence="1 2" key="1">
    <citation type="submission" date="2017-11" db="EMBL/GenBank/DDBJ databases">
        <title>The genome sequence of Pantoea rodasii DSM 26611.</title>
        <authorList>
            <person name="Gao J."/>
            <person name="Mao X."/>
            <person name="Sun J."/>
        </authorList>
    </citation>
    <scope>NUCLEOTIDE SEQUENCE [LARGE SCALE GENOMIC DNA]</scope>
    <source>
        <strain evidence="1 2">DSM 26611</strain>
    </source>
</reference>
<protein>
    <submittedName>
        <fullName evidence="1">Uncharacterized protein</fullName>
    </submittedName>
</protein>